<keyword evidence="1" id="KW-1133">Transmembrane helix</keyword>
<dbReference type="AlphaFoldDB" id="A0A7Z0WCQ4"/>
<dbReference type="OrthoDB" id="4773013at2"/>
<accession>A0A7Z0WCQ4</accession>
<dbReference type="RefSeq" id="WP_075138582.1">
    <property type="nucleotide sequence ID" value="NZ_MSIF01000048.1"/>
</dbReference>
<proteinExistence type="predicted"/>
<dbReference type="Proteomes" id="UP000185696">
    <property type="component" value="Unassembled WGS sequence"/>
</dbReference>
<feature type="transmembrane region" description="Helical" evidence="1">
    <location>
        <begin position="129"/>
        <end position="148"/>
    </location>
</feature>
<reference evidence="2 3" key="1">
    <citation type="submission" date="2016-12" db="EMBL/GenBank/DDBJ databases">
        <title>The draft genome sequence of Actinophytocola xinjiangensis.</title>
        <authorList>
            <person name="Wang W."/>
            <person name="Yuan L."/>
        </authorList>
    </citation>
    <scope>NUCLEOTIDE SEQUENCE [LARGE SCALE GENOMIC DNA]</scope>
    <source>
        <strain evidence="2 3">CGMCC 4.4663</strain>
    </source>
</reference>
<feature type="transmembrane region" description="Helical" evidence="1">
    <location>
        <begin position="31"/>
        <end position="51"/>
    </location>
</feature>
<gene>
    <name evidence="2" type="ORF">BLA60_41320</name>
</gene>
<keyword evidence="1" id="KW-0812">Transmembrane</keyword>
<comment type="caution">
    <text evidence="2">The sequence shown here is derived from an EMBL/GenBank/DDBJ whole genome shotgun (WGS) entry which is preliminary data.</text>
</comment>
<keyword evidence="3" id="KW-1185">Reference proteome</keyword>
<evidence type="ECO:0000313" key="2">
    <source>
        <dbReference type="EMBL" id="OLF04329.1"/>
    </source>
</evidence>
<feature type="transmembrane region" description="Helical" evidence="1">
    <location>
        <begin position="99"/>
        <end position="120"/>
    </location>
</feature>
<keyword evidence="1" id="KW-0472">Membrane</keyword>
<name>A0A7Z0WCQ4_9PSEU</name>
<sequence length="165" mass="17688">MTEDPEDELRKEIDQVERHAARTVELDGRQAMTIAIAVFVLIVGLVLPWMGDAAGYDVLLGTSPDATGKASMIPRLFAATSLGFGVIASAIGLMSRLWFFAWAAALGGWFASVDGVLAIWSRQSSRGDLGIGLILAEVAMVVIAAQWFRVAWSRPTTEPTSEPPA</sequence>
<feature type="transmembrane region" description="Helical" evidence="1">
    <location>
        <begin position="72"/>
        <end position="93"/>
    </location>
</feature>
<evidence type="ECO:0000313" key="3">
    <source>
        <dbReference type="Proteomes" id="UP000185696"/>
    </source>
</evidence>
<protein>
    <submittedName>
        <fullName evidence="2">Uncharacterized protein</fullName>
    </submittedName>
</protein>
<organism evidence="2 3">
    <name type="scientific">Actinophytocola xinjiangensis</name>
    <dbReference type="NCBI Taxonomy" id="485602"/>
    <lineage>
        <taxon>Bacteria</taxon>
        <taxon>Bacillati</taxon>
        <taxon>Actinomycetota</taxon>
        <taxon>Actinomycetes</taxon>
        <taxon>Pseudonocardiales</taxon>
        <taxon>Pseudonocardiaceae</taxon>
    </lineage>
</organism>
<dbReference type="EMBL" id="MSIF01000048">
    <property type="protein sequence ID" value="OLF04329.1"/>
    <property type="molecule type" value="Genomic_DNA"/>
</dbReference>
<evidence type="ECO:0000256" key="1">
    <source>
        <dbReference type="SAM" id="Phobius"/>
    </source>
</evidence>